<dbReference type="EMBL" id="QTTT01000001">
    <property type="protein sequence ID" value="REE95467.1"/>
    <property type="molecule type" value="Genomic_DNA"/>
</dbReference>
<evidence type="ECO:0000256" key="1">
    <source>
        <dbReference type="ARBA" id="ARBA00010617"/>
    </source>
</evidence>
<dbReference type="InterPro" id="IPR036396">
    <property type="entry name" value="Cyt_P450_sf"/>
</dbReference>
<comment type="similarity">
    <text evidence="1 7">Belongs to the cytochrome P450 family.</text>
</comment>
<dbReference type="AlphaFoldDB" id="A0A3D9SIE7"/>
<dbReference type="GO" id="GO:0008395">
    <property type="term" value="F:steroid hydroxylase activity"/>
    <property type="evidence" value="ECO:0007669"/>
    <property type="project" value="TreeGrafter"/>
</dbReference>
<evidence type="ECO:0000256" key="2">
    <source>
        <dbReference type="ARBA" id="ARBA00022617"/>
    </source>
</evidence>
<dbReference type="PRINTS" id="PR00359">
    <property type="entry name" value="BP450"/>
</dbReference>
<evidence type="ECO:0000256" key="6">
    <source>
        <dbReference type="ARBA" id="ARBA00023033"/>
    </source>
</evidence>
<evidence type="ECO:0000313" key="8">
    <source>
        <dbReference type="EMBL" id="REE95467.1"/>
    </source>
</evidence>
<organism evidence="8 9">
    <name type="scientific">Thermomonospora umbrina</name>
    <dbReference type="NCBI Taxonomy" id="111806"/>
    <lineage>
        <taxon>Bacteria</taxon>
        <taxon>Bacillati</taxon>
        <taxon>Actinomycetota</taxon>
        <taxon>Actinomycetes</taxon>
        <taxon>Streptosporangiales</taxon>
        <taxon>Thermomonosporaceae</taxon>
        <taxon>Thermomonospora</taxon>
    </lineage>
</organism>
<proteinExistence type="inferred from homology"/>
<evidence type="ECO:0000313" key="9">
    <source>
        <dbReference type="Proteomes" id="UP000256661"/>
    </source>
</evidence>
<keyword evidence="4 7" id="KW-0560">Oxidoreductase</keyword>
<keyword evidence="2 7" id="KW-0349">Heme</keyword>
<dbReference type="GO" id="GO:0005506">
    <property type="term" value="F:iron ion binding"/>
    <property type="evidence" value="ECO:0007669"/>
    <property type="project" value="InterPro"/>
</dbReference>
<dbReference type="GO" id="GO:0036199">
    <property type="term" value="F:cholest-4-en-3-one 26-monooxygenase activity"/>
    <property type="evidence" value="ECO:0007669"/>
    <property type="project" value="TreeGrafter"/>
</dbReference>
<evidence type="ECO:0008006" key="10">
    <source>
        <dbReference type="Google" id="ProtNLM"/>
    </source>
</evidence>
<reference evidence="8 9" key="1">
    <citation type="submission" date="2018-08" db="EMBL/GenBank/DDBJ databases">
        <title>Sequencing the genomes of 1000 actinobacteria strains.</title>
        <authorList>
            <person name="Klenk H.-P."/>
        </authorList>
    </citation>
    <scope>NUCLEOTIDE SEQUENCE [LARGE SCALE GENOMIC DNA]</scope>
    <source>
        <strain evidence="8 9">DSM 43927</strain>
    </source>
</reference>
<evidence type="ECO:0000256" key="3">
    <source>
        <dbReference type="ARBA" id="ARBA00022723"/>
    </source>
</evidence>
<name>A0A3D9SIE7_9ACTN</name>
<dbReference type="Gene3D" id="1.10.630.10">
    <property type="entry name" value="Cytochrome P450"/>
    <property type="match status" value="1"/>
</dbReference>
<evidence type="ECO:0000256" key="4">
    <source>
        <dbReference type="ARBA" id="ARBA00023002"/>
    </source>
</evidence>
<keyword evidence="9" id="KW-1185">Reference proteome</keyword>
<accession>A0A3D9SIE7</accession>
<sequence>MGVSFSLYDHAIHADPYPVYERMREEAPVYRNDAEDFWALTRHADVAEALRDHARFSSANGVLLEPALWGPEAHRFGSFLAMDPPRHTRLRGLVSRGFTPRRVAELEERIRVIARRHLEPALEGGSFDLVADYAARLPMDVISELAGVPEGDRAELRRLADLIVHREEGVRDLPAAGIEAMFTLAGYFADLIAERRDRRRDDLASALLGVADGDARLTEEEILGVLFLLVAAGNETTANLIGNAWHCAWRHLDRPAAAFARIEDWIEETLRLEPASQGIARTAVDGFTLHGVAVPPEARVLLLIGSANRDPRVFPDPDRLDLDRDTSAKVAFGVGRHYCLGAGLARLEARVALEELAAHVTGFEVDEAAARRVHSPNVRGFASLPTTVTLR</sequence>
<dbReference type="GO" id="GO:0020037">
    <property type="term" value="F:heme binding"/>
    <property type="evidence" value="ECO:0007669"/>
    <property type="project" value="InterPro"/>
</dbReference>
<dbReference type="SUPFAM" id="SSF48264">
    <property type="entry name" value="Cytochrome P450"/>
    <property type="match status" value="1"/>
</dbReference>
<dbReference type="InterPro" id="IPR017972">
    <property type="entry name" value="Cyt_P450_CS"/>
</dbReference>
<dbReference type="Proteomes" id="UP000256661">
    <property type="component" value="Unassembled WGS sequence"/>
</dbReference>
<gene>
    <name evidence="8" type="ORF">DFJ69_0857</name>
</gene>
<keyword evidence="3 7" id="KW-0479">Metal-binding</keyword>
<evidence type="ECO:0000256" key="5">
    <source>
        <dbReference type="ARBA" id="ARBA00023004"/>
    </source>
</evidence>
<dbReference type="PANTHER" id="PTHR46696">
    <property type="entry name" value="P450, PUTATIVE (EUROFUNG)-RELATED"/>
    <property type="match status" value="1"/>
</dbReference>
<keyword evidence="6 7" id="KW-0503">Monooxygenase</keyword>
<comment type="caution">
    <text evidence="8">The sequence shown here is derived from an EMBL/GenBank/DDBJ whole genome shotgun (WGS) entry which is preliminary data.</text>
</comment>
<dbReference type="InterPro" id="IPR002397">
    <property type="entry name" value="Cyt_P450_B"/>
</dbReference>
<evidence type="ECO:0000256" key="7">
    <source>
        <dbReference type="RuleBase" id="RU000461"/>
    </source>
</evidence>
<dbReference type="FunFam" id="1.10.630.10:FF:000018">
    <property type="entry name" value="Cytochrome P450 monooxygenase"/>
    <property type="match status" value="1"/>
</dbReference>
<dbReference type="InterPro" id="IPR001128">
    <property type="entry name" value="Cyt_P450"/>
</dbReference>
<dbReference type="PROSITE" id="PS00086">
    <property type="entry name" value="CYTOCHROME_P450"/>
    <property type="match status" value="1"/>
</dbReference>
<dbReference type="GO" id="GO:0006707">
    <property type="term" value="P:cholesterol catabolic process"/>
    <property type="evidence" value="ECO:0007669"/>
    <property type="project" value="TreeGrafter"/>
</dbReference>
<dbReference type="Pfam" id="PF00067">
    <property type="entry name" value="p450"/>
    <property type="match status" value="1"/>
</dbReference>
<protein>
    <recommendedName>
        <fullName evidence="10">Cytochrome P450</fullName>
    </recommendedName>
</protein>
<dbReference type="PANTHER" id="PTHR46696:SF4">
    <property type="entry name" value="BIOTIN BIOSYNTHESIS CYTOCHROME P450"/>
    <property type="match status" value="1"/>
</dbReference>
<keyword evidence="5 7" id="KW-0408">Iron</keyword>